<sequence length="421" mass="46159">MKKIMAYMLTPVLAFGVLSACGPQDSSGSGSNTGKAEKKPDKLVVWEDTDKGVGLEPAAKSFEKKYGIKIQFKEMPMLDQQDKLRLDGPTHKGADIITTPHDRIGPLATEGLIEPLNISSEITSQYTDSSISALTFKGKLYGLPKSTETPVFIYNKKYMKEAPATLDDLYKFSKGDKGGAQYGFLANWTDFYFAHGILSGYGGYVFKDNNGTLDTKDLGLTNKGSLEGADYISKWYKEGLFPKGIIGKKAGQTIDGLFNEKKVASVMNGPWSFQGYKDAGIDIGVAPMPKLPNGEYVKTFIGVKGWNVSAYSEHKKWAQKFVEWITNEENAKIRYEKTQEIPPIKALMKDPIIADNEAAKAVAVQSERGVPMPNVPEMAEVWVPVGNALQLTATGKQDSKKALEDASKTIEQNIKAKHTGK</sequence>
<evidence type="ECO:0000313" key="6">
    <source>
        <dbReference type="Proteomes" id="UP001139011"/>
    </source>
</evidence>
<dbReference type="Pfam" id="PF13416">
    <property type="entry name" value="SBP_bac_8"/>
    <property type="match status" value="1"/>
</dbReference>
<dbReference type="PROSITE" id="PS51257">
    <property type="entry name" value="PROKAR_LIPOPROTEIN"/>
    <property type="match status" value="1"/>
</dbReference>
<dbReference type="SUPFAM" id="SSF53850">
    <property type="entry name" value="Periplasmic binding protein-like II"/>
    <property type="match status" value="1"/>
</dbReference>
<dbReference type="PANTHER" id="PTHR30061:SF50">
    <property type="entry name" value="MALTOSE_MALTODEXTRIN-BINDING PERIPLASMIC PROTEIN"/>
    <property type="match status" value="1"/>
</dbReference>
<protein>
    <submittedName>
        <fullName evidence="5">Extracellular solute-binding protein</fullName>
    </submittedName>
</protein>
<feature type="chain" id="PRO_5040746211" evidence="4">
    <location>
        <begin position="21"/>
        <end position="421"/>
    </location>
</feature>
<name>A0A9X1XFQ8_9BACL</name>
<keyword evidence="6" id="KW-1185">Reference proteome</keyword>
<reference evidence="5" key="1">
    <citation type="submission" date="2021-09" db="EMBL/GenBank/DDBJ databases">
        <title>Genome analysis of Fictibacillus sp. KIGAM418 isolated from marine sediment.</title>
        <authorList>
            <person name="Seo M.-J."/>
            <person name="Cho E.-S."/>
            <person name="Hwang C.Y."/>
        </authorList>
    </citation>
    <scope>NUCLEOTIDE SEQUENCE</scope>
    <source>
        <strain evidence="5">KIGAM418</strain>
    </source>
</reference>
<dbReference type="GO" id="GO:0055052">
    <property type="term" value="C:ATP-binding cassette (ABC) transporter complex, substrate-binding subunit-containing"/>
    <property type="evidence" value="ECO:0007669"/>
    <property type="project" value="TreeGrafter"/>
</dbReference>
<gene>
    <name evidence="5" type="ORF">LCY76_08815</name>
</gene>
<accession>A0A9X1XFQ8</accession>
<dbReference type="RefSeq" id="WP_248252327.1">
    <property type="nucleotide sequence ID" value="NZ_JAIWJX010000002.1"/>
</dbReference>
<comment type="caution">
    <text evidence="5">The sequence shown here is derived from an EMBL/GenBank/DDBJ whole genome shotgun (WGS) entry which is preliminary data.</text>
</comment>
<dbReference type="PANTHER" id="PTHR30061">
    <property type="entry name" value="MALTOSE-BINDING PERIPLASMIC PROTEIN"/>
    <property type="match status" value="1"/>
</dbReference>
<evidence type="ECO:0000256" key="2">
    <source>
        <dbReference type="ARBA" id="ARBA00022448"/>
    </source>
</evidence>
<organism evidence="5 6">
    <name type="scientific">Fictibacillus marinisediminis</name>
    <dbReference type="NCBI Taxonomy" id="2878389"/>
    <lineage>
        <taxon>Bacteria</taxon>
        <taxon>Bacillati</taxon>
        <taxon>Bacillota</taxon>
        <taxon>Bacilli</taxon>
        <taxon>Bacillales</taxon>
        <taxon>Fictibacillaceae</taxon>
        <taxon>Fictibacillus</taxon>
    </lineage>
</organism>
<evidence type="ECO:0000313" key="5">
    <source>
        <dbReference type="EMBL" id="MCK6256694.1"/>
    </source>
</evidence>
<dbReference type="EMBL" id="JAIWJX010000002">
    <property type="protein sequence ID" value="MCK6256694.1"/>
    <property type="molecule type" value="Genomic_DNA"/>
</dbReference>
<keyword evidence="2" id="KW-0813">Transport</keyword>
<keyword evidence="3 4" id="KW-0732">Signal</keyword>
<dbReference type="AlphaFoldDB" id="A0A9X1XFQ8"/>
<evidence type="ECO:0000256" key="1">
    <source>
        <dbReference type="ARBA" id="ARBA00008520"/>
    </source>
</evidence>
<evidence type="ECO:0000256" key="3">
    <source>
        <dbReference type="ARBA" id="ARBA00022729"/>
    </source>
</evidence>
<dbReference type="InterPro" id="IPR006059">
    <property type="entry name" value="SBP"/>
</dbReference>
<proteinExistence type="inferred from homology"/>
<comment type="similarity">
    <text evidence="1">Belongs to the bacterial solute-binding protein 1 family.</text>
</comment>
<dbReference type="Gene3D" id="3.40.190.10">
    <property type="entry name" value="Periplasmic binding protein-like II"/>
    <property type="match status" value="2"/>
</dbReference>
<evidence type="ECO:0000256" key="4">
    <source>
        <dbReference type="SAM" id="SignalP"/>
    </source>
</evidence>
<dbReference type="GO" id="GO:1901982">
    <property type="term" value="F:maltose binding"/>
    <property type="evidence" value="ECO:0007669"/>
    <property type="project" value="TreeGrafter"/>
</dbReference>
<dbReference type="GO" id="GO:0015768">
    <property type="term" value="P:maltose transport"/>
    <property type="evidence" value="ECO:0007669"/>
    <property type="project" value="TreeGrafter"/>
</dbReference>
<feature type="signal peptide" evidence="4">
    <location>
        <begin position="1"/>
        <end position="20"/>
    </location>
</feature>
<dbReference type="GO" id="GO:0042956">
    <property type="term" value="P:maltodextrin transmembrane transport"/>
    <property type="evidence" value="ECO:0007669"/>
    <property type="project" value="TreeGrafter"/>
</dbReference>
<dbReference type="Proteomes" id="UP001139011">
    <property type="component" value="Unassembled WGS sequence"/>
</dbReference>